<dbReference type="InterPro" id="IPR050721">
    <property type="entry name" value="Trk_Ktr_HKT_K-transport"/>
</dbReference>
<reference evidence="3 4" key="1">
    <citation type="submission" date="2018-01" db="EMBL/GenBank/DDBJ databases">
        <authorList>
            <person name="Gaut B.S."/>
            <person name="Morton B.R."/>
            <person name="Clegg M.T."/>
            <person name="Duvall M.R."/>
        </authorList>
    </citation>
    <scope>NUCLEOTIDE SEQUENCE [LARGE SCALE GENOMIC DNA]</scope>
    <source>
        <strain evidence="3">GP69</strain>
    </source>
</reference>
<dbReference type="SUPFAM" id="SSF116726">
    <property type="entry name" value="TrkA C-terminal domain-like"/>
    <property type="match status" value="1"/>
</dbReference>
<dbReference type="InterPro" id="IPR003148">
    <property type="entry name" value="RCK_N"/>
</dbReference>
<proteinExistence type="predicted"/>
<dbReference type="InterPro" id="IPR036721">
    <property type="entry name" value="RCK_C_sf"/>
</dbReference>
<evidence type="ECO:0000313" key="4">
    <source>
        <dbReference type="Proteomes" id="UP000236311"/>
    </source>
</evidence>
<dbReference type="PROSITE" id="PS51202">
    <property type="entry name" value="RCK_C"/>
    <property type="match status" value="1"/>
</dbReference>
<gene>
    <name evidence="3" type="primary">ktrA</name>
    <name evidence="3" type="ORF">AMURIS_00424</name>
</gene>
<dbReference type="InterPro" id="IPR036291">
    <property type="entry name" value="NAD(P)-bd_dom_sf"/>
</dbReference>
<dbReference type="PANTHER" id="PTHR43833:SF7">
    <property type="entry name" value="KTR SYSTEM POTASSIUM UPTAKE PROTEIN C"/>
    <property type="match status" value="1"/>
</dbReference>
<dbReference type="Gene3D" id="3.40.50.720">
    <property type="entry name" value="NAD(P)-binding Rossmann-like Domain"/>
    <property type="match status" value="1"/>
</dbReference>
<dbReference type="GO" id="GO:0008324">
    <property type="term" value="F:monoatomic cation transmembrane transporter activity"/>
    <property type="evidence" value="ECO:0007669"/>
    <property type="project" value="InterPro"/>
</dbReference>
<dbReference type="GO" id="GO:0006813">
    <property type="term" value="P:potassium ion transport"/>
    <property type="evidence" value="ECO:0007669"/>
    <property type="project" value="InterPro"/>
</dbReference>
<sequence>MKKQSQKEYIVIGLGRFGTSIAKQLEANGCKVLAIDNSEQKIRQIAEHVTLAMCVDVTNEEALSELGGKNFDGAIISIGHSLDASVLATIWAKEQGIPQIIAKAYDDMQGKILTKIGADKIVHPEKETGIQLANDLAFNNLFDAIELSSEYSIAEMLTPTEWIGKNLIELNLRKKYNVNVIAIKRGGSLLINPPADSPTKKGDLFMILGLNSTLKKIASANALRRE</sequence>
<dbReference type="EMBL" id="OFSM01000002">
    <property type="protein sequence ID" value="SOY27720.1"/>
    <property type="molecule type" value="Genomic_DNA"/>
</dbReference>
<dbReference type="InterPro" id="IPR006037">
    <property type="entry name" value="RCK_C"/>
</dbReference>
<feature type="domain" description="RCK C-terminal" evidence="2">
    <location>
        <begin position="139"/>
        <end position="223"/>
    </location>
</feature>
<dbReference type="OrthoDB" id="9776294at2"/>
<dbReference type="Proteomes" id="UP000236311">
    <property type="component" value="Unassembled WGS sequence"/>
</dbReference>
<evidence type="ECO:0000259" key="2">
    <source>
        <dbReference type="PROSITE" id="PS51202"/>
    </source>
</evidence>
<dbReference type="AlphaFoldDB" id="A0A2K4ZB85"/>
<keyword evidence="4" id="KW-1185">Reference proteome</keyword>
<protein>
    <submittedName>
        <fullName evidence="3">Ktr system potassium uptake protein A</fullName>
    </submittedName>
</protein>
<evidence type="ECO:0000259" key="1">
    <source>
        <dbReference type="PROSITE" id="PS51201"/>
    </source>
</evidence>
<organism evidence="3 4">
    <name type="scientific">Acetatifactor muris</name>
    <dbReference type="NCBI Taxonomy" id="879566"/>
    <lineage>
        <taxon>Bacteria</taxon>
        <taxon>Bacillati</taxon>
        <taxon>Bacillota</taxon>
        <taxon>Clostridia</taxon>
        <taxon>Lachnospirales</taxon>
        <taxon>Lachnospiraceae</taxon>
        <taxon>Acetatifactor</taxon>
    </lineage>
</organism>
<name>A0A2K4ZB85_9FIRM</name>
<accession>A0A2K4ZB85</accession>
<evidence type="ECO:0000313" key="3">
    <source>
        <dbReference type="EMBL" id="SOY27720.1"/>
    </source>
</evidence>
<feature type="domain" description="RCK N-terminal" evidence="1">
    <location>
        <begin position="6"/>
        <end position="122"/>
    </location>
</feature>
<dbReference type="PROSITE" id="PS51201">
    <property type="entry name" value="RCK_N"/>
    <property type="match status" value="1"/>
</dbReference>
<dbReference type="SUPFAM" id="SSF51735">
    <property type="entry name" value="NAD(P)-binding Rossmann-fold domains"/>
    <property type="match status" value="1"/>
</dbReference>
<dbReference type="PANTHER" id="PTHR43833">
    <property type="entry name" value="POTASSIUM CHANNEL PROTEIN 2-RELATED-RELATED"/>
    <property type="match status" value="1"/>
</dbReference>
<dbReference type="Gene3D" id="3.30.70.1450">
    <property type="entry name" value="Regulator of K+ conductance, C-terminal domain"/>
    <property type="match status" value="1"/>
</dbReference>
<dbReference type="Pfam" id="PF02254">
    <property type="entry name" value="TrkA_N"/>
    <property type="match status" value="1"/>
</dbReference>
<dbReference type="Pfam" id="PF02080">
    <property type="entry name" value="TrkA_C"/>
    <property type="match status" value="1"/>
</dbReference>